<dbReference type="Proteomes" id="UP000288291">
    <property type="component" value="Unassembled WGS sequence"/>
</dbReference>
<keyword evidence="1" id="KW-0812">Transmembrane</keyword>
<keyword evidence="1" id="KW-1133">Transmembrane helix</keyword>
<keyword evidence="1" id="KW-0472">Membrane</keyword>
<dbReference type="AlphaFoldDB" id="A0A437SUT6"/>
<evidence type="ECO:0000256" key="1">
    <source>
        <dbReference type="SAM" id="Phobius"/>
    </source>
</evidence>
<comment type="caution">
    <text evidence="2">The sequence shown here is derived from an EMBL/GenBank/DDBJ whole genome shotgun (WGS) entry which is preliminary data.</text>
</comment>
<feature type="transmembrane region" description="Helical" evidence="1">
    <location>
        <begin position="198"/>
        <end position="219"/>
    </location>
</feature>
<dbReference type="EMBL" id="RXIA01000014">
    <property type="protein sequence ID" value="RVU70674.1"/>
    <property type="molecule type" value="Genomic_DNA"/>
</dbReference>
<sequence length="345" mass="41145">MDLYDTLVGENTQSIFYLYAQADYSAASRQLATLSNLLLDELYNCDPILRLTQKDWLTWNQLDYRLKVQTLAKWNLVDAGMQEKLLNEGRSDLYTERGVARKIVDFYHLLRSFTRRYDPDALPVRKTGNFFKNKKLTAELVQSDWQLPQENQQDYEQLLAQFQTVHYQNRWHFFWPEYLSALVIFLLLAWLIQIPIHYQILGVLAEVIVMGIDSGYQWYRQRQIGKQQRALKQQQQKLVTDYQALTKQKEKILQEINGQQYPYPFYPHGLQKFQLEKTNNGPIVVRRLYQWQVLREQLVYDETRRLMRRDEFSSVAPIRLMIDKQQQRFLLLAGEKIPVADYQAS</sequence>
<organism evidence="2 3">
    <name type="scientific">Lactobacillus xujianguonis</name>
    <dbReference type="NCBI Taxonomy" id="2495899"/>
    <lineage>
        <taxon>Bacteria</taxon>
        <taxon>Bacillati</taxon>
        <taxon>Bacillota</taxon>
        <taxon>Bacilli</taxon>
        <taxon>Lactobacillales</taxon>
        <taxon>Lactobacillaceae</taxon>
        <taxon>Lactobacillus</taxon>
    </lineage>
</organism>
<evidence type="ECO:0000313" key="2">
    <source>
        <dbReference type="EMBL" id="RVU70674.1"/>
    </source>
</evidence>
<keyword evidence="3" id="KW-1185">Reference proteome</keyword>
<gene>
    <name evidence="2" type="ORF">EJK17_06005</name>
</gene>
<proteinExistence type="predicted"/>
<accession>A0A437SUT6</accession>
<reference evidence="2 3" key="1">
    <citation type="submission" date="2018-12" db="EMBL/GenBank/DDBJ databases">
        <authorList>
            <person name="Meng J."/>
        </authorList>
    </citation>
    <scope>NUCLEOTIDE SEQUENCE [LARGE SCALE GENOMIC DNA]</scope>
    <source>
        <strain evidence="2 3">HT111-2</strain>
    </source>
</reference>
<protein>
    <submittedName>
        <fullName evidence="2">Uncharacterized protein</fullName>
    </submittedName>
</protein>
<dbReference type="RefSeq" id="WP_103660889.1">
    <property type="nucleotide sequence ID" value="NZ_ML136882.1"/>
</dbReference>
<name>A0A437SUT6_9LACO</name>
<evidence type="ECO:0000313" key="3">
    <source>
        <dbReference type="Proteomes" id="UP000288291"/>
    </source>
</evidence>
<feature type="transmembrane region" description="Helical" evidence="1">
    <location>
        <begin position="173"/>
        <end position="192"/>
    </location>
</feature>